<evidence type="ECO:0000259" key="5">
    <source>
        <dbReference type="PROSITE" id="PS50222"/>
    </source>
</evidence>
<evidence type="ECO:0000256" key="2">
    <source>
        <dbReference type="SAM" id="Coils"/>
    </source>
</evidence>
<dbReference type="PROSITE" id="PS50222">
    <property type="entry name" value="EF_HAND_2"/>
    <property type="match status" value="1"/>
</dbReference>
<dbReference type="PROSITE" id="PS50031">
    <property type="entry name" value="EH"/>
    <property type="match status" value="2"/>
</dbReference>
<feature type="region of interest" description="Disordered" evidence="3">
    <location>
        <begin position="704"/>
        <end position="723"/>
    </location>
</feature>
<evidence type="ECO:0000313" key="7">
    <source>
        <dbReference type="Proteomes" id="UP001347796"/>
    </source>
</evidence>
<dbReference type="GO" id="GO:0006897">
    <property type="term" value="P:endocytosis"/>
    <property type="evidence" value="ECO:0007669"/>
    <property type="project" value="TreeGrafter"/>
</dbReference>
<feature type="region of interest" description="Disordered" evidence="3">
    <location>
        <begin position="410"/>
        <end position="439"/>
    </location>
</feature>
<sequence length="787" mass="85609">MEGLKLSDSELQCYGELFQACDSDGTGKITGLKASELFRGSGLGQDALIQISELCGAKRLGHFGRSQFYIALKLIAAVQAGFPLKIESLNTGTDLNLPKFNLKPNDQAGEKKLTPQCIESDNEINIKPGQPAGAGQLPPPPKKSHMRSLSGQYRGIIPDSPQQYNNQALNREETSPRETKSPPFSPQQSPPVSPSNARRQLIKQQTKPSNFTTSVPAENLIMTQTSLDGGHVNPVALEGGIYNNETNENGGWAVFEDDDENHMLIGSGVKKWETDTLEPPNFDSSSISSEADSVDDVFCVTDEQRDYYIKQFKTMEPDLSGMISGPVAKEFFEKSKLPVSELSKIWQLSDLNCDGALSLEEFIIAMHLVVLRRNDIDLPERLPLSLMPYATLTNDEPFAADLPQGSTLKRVTPPPDQQWSSNFPVDSPESSGVPSPALKPANFEFAKPIAGDPDSKIVHPVAVRMSPDGQPLPPEGYDRGRALSAEQSKLMNSDGDPGLHDCDTIAQNDLMTPTKQRSNTESSAADSSQVDGPGSKYNTPLHPRPRPVPKKPNQVPMVGRGHIQPPPFSSQHETSGPERPTVLLPPGNDTVAYSQEPPAPPPRPPQSHGRSLSVDLKSRTEGGALMGLLPPPAVPPRVSPKDPPIRKVNEPVGFGAIEASEKSVSFTDSVNLSPKEVGNQFGGGDPAMSSATSNLQLSSDLRIKSPNLLDSGGGEENEPSDKQPIMKTAVRTISRDKREVQMAIRTHKERNSTLTRLNSELNQELQEVMEQRIALEIQLEHLRPYSS</sequence>
<keyword evidence="7" id="KW-1185">Reference proteome</keyword>
<feature type="compositionally biased region" description="Polar residues" evidence="3">
    <location>
        <begin position="663"/>
        <end position="672"/>
    </location>
</feature>
<dbReference type="InterPro" id="IPR018247">
    <property type="entry name" value="EF_Hand_1_Ca_BS"/>
</dbReference>
<proteinExistence type="predicted"/>
<gene>
    <name evidence="6" type="ORF">SNE40_020098</name>
</gene>
<feature type="domain" description="EF-hand" evidence="5">
    <location>
        <begin position="337"/>
        <end position="372"/>
    </location>
</feature>
<dbReference type="SMART" id="SM00027">
    <property type="entry name" value="EH"/>
    <property type="match status" value="2"/>
</dbReference>
<dbReference type="CDD" id="cd00052">
    <property type="entry name" value="EH"/>
    <property type="match status" value="1"/>
</dbReference>
<dbReference type="PANTHER" id="PTHR11216">
    <property type="entry name" value="EH DOMAIN"/>
    <property type="match status" value="1"/>
</dbReference>
<feature type="domain" description="EH" evidence="4">
    <location>
        <begin position="304"/>
        <end position="393"/>
    </location>
</feature>
<evidence type="ECO:0000256" key="3">
    <source>
        <dbReference type="SAM" id="MobiDB-lite"/>
    </source>
</evidence>
<feature type="compositionally biased region" description="Pro residues" evidence="3">
    <location>
        <begin position="183"/>
        <end position="193"/>
    </location>
</feature>
<dbReference type="GO" id="GO:0005737">
    <property type="term" value="C:cytoplasm"/>
    <property type="evidence" value="ECO:0007669"/>
    <property type="project" value="TreeGrafter"/>
</dbReference>
<dbReference type="Gene3D" id="1.10.238.10">
    <property type="entry name" value="EF-hand"/>
    <property type="match status" value="2"/>
</dbReference>
<evidence type="ECO:0000259" key="4">
    <source>
        <dbReference type="PROSITE" id="PS50031"/>
    </source>
</evidence>
<feature type="region of interest" description="Disordered" evidence="3">
    <location>
        <begin position="663"/>
        <end position="693"/>
    </location>
</feature>
<feature type="compositionally biased region" description="Polar residues" evidence="3">
    <location>
        <begin position="160"/>
        <end position="169"/>
    </location>
</feature>
<reference evidence="6 7" key="1">
    <citation type="submission" date="2024-01" db="EMBL/GenBank/DDBJ databases">
        <title>The genome of the rayed Mediterranean limpet Patella caerulea (Linnaeus, 1758).</title>
        <authorList>
            <person name="Anh-Thu Weber A."/>
            <person name="Halstead-Nussloch G."/>
        </authorList>
    </citation>
    <scope>NUCLEOTIDE SEQUENCE [LARGE SCALE GENOMIC DNA]</scope>
    <source>
        <strain evidence="6">AATW-2023a</strain>
        <tissue evidence="6">Whole specimen</tissue>
    </source>
</reference>
<name>A0AAN8J4K3_PATCE</name>
<evidence type="ECO:0000313" key="6">
    <source>
        <dbReference type="EMBL" id="KAK6168950.1"/>
    </source>
</evidence>
<feature type="domain" description="EH" evidence="4">
    <location>
        <begin position="10"/>
        <end position="108"/>
    </location>
</feature>
<dbReference type="InterPro" id="IPR002048">
    <property type="entry name" value="EF_hand_dom"/>
</dbReference>
<dbReference type="EMBL" id="JAZGQO010000015">
    <property type="protein sequence ID" value="KAK6168950.1"/>
    <property type="molecule type" value="Genomic_DNA"/>
</dbReference>
<dbReference type="AlphaFoldDB" id="A0AAN8J4K3"/>
<dbReference type="GO" id="GO:0016197">
    <property type="term" value="P:endosomal transport"/>
    <property type="evidence" value="ECO:0007669"/>
    <property type="project" value="TreeGrafter"/>
</dbReference>
<feature type="compositionally biased region" description="Polar residues" evidence="3">
    <location>
        <begin position="417"/>
        <end position="433"/>
    </location>
</feature>
<dbReference type="InterPro" id="IPR011992">
    <property type="entry name" value="EF-hand-dom_pair"/>
</dbReference>
<organism evidence="6 7">
    <name type="scientific">Patella caerulea</name>
    <name type="common">Rayed Mediterranean limpet</name>
    <dbReference type="NCBI Taxonomy" id="87958"/>
    <lineage>
        <taxon>Eukaryota</taxon>
        <taxon>Metazoa</taxon>
        <taxon>Spiralia</taxon>
        <taxon>Lophotrochozoa</taxon>
        <taxon>Mollusca</taxon>
        <taxon>Gastropoda</taxon>
        <taxon>Patellogastropoda</taxon>
        <taxon>Patelloidea</taxon>
        <taxon>Patellidae</taxon>
        <taxon>Patella</taxon>
    </lineage>
</organism>
<evidence type="ECO:0000256" key="1">
    <source>
        <dbReference type="ARBA" id="ARBA00022837"/>
    </source>
</evidence>
<evidence type="ECO:0008006" key="8">
    <source>
        <dbReference type="Google" id="ProtNLM"/>
    </source>
</evidence>
<comment type="caution">
    <text evidence="6">The sequence shown here is derived from an EMBL/GenBank/DDBJ whole genome shotgun (WGS) entry which is preliminary data.</text>
</comment>
<dbReference type="InterPro" id="IPR000261">
    <property type="entry name" value="EH_dom"/>
</dbReference>
<dbReference type="PANTHER" id="PTHR11216:SF174">
    <property type="entry name" value="GH06923P"/>
    <property type="match status" value="1"/>
</dbReference>
<keyword evidence="1" id="KW-0106">Calcium</keyword>
<feature type="compositionally biased region" description="Basic and acidic residues" evidence="3">
    <location>
        <begin position="170"/>
        <end position="180"/>
    </location>
</feature>
<feature type="region of interest" description="Disordered" evidence="3">
    <location>
        <begin position="489"/>
        <end position="645"/>
    </location>
</feature>
<dbReference type="Pfam" id="PF12763">
    <property type="entry name" value="EH"/>
    <property type="match status" value="2"/>
</dbReference>
<dbReference type="GO" id="GO:0005509">
    <property type="term" value="F:calcium ion binding"/>
    <property type="evidence" value="ECO:0007669"/>
    <property type="project" value="InterPro"/>
</dbReference>
<protein>
    <recommendedName>
        <fullName evidence="8">RalBP1-associated Eps domain-containing protein 1</fullName>
    </recommendedName>
</protein>
<accession>A0AAN8J4K3</accession>
<dbReference type="GO" id="GO:0005886">
    <property type="term" value="C:plasma membrane"/>
    <property type="evidence" value="ECO:0007669"/>
    <property type="project" value="TreeGrafter"/>
</dbReference>
<feature type="compositionally biased region" description="Polar residues" evidence="3">
    <location>
        <begin position="505"/>
        <end position="530"/>
    </location>
</feature>
<feature type="compositionally biased region" description="Low complexity" evidence="3">
    <location>
        <begin position="127"/>
        <end position="136"/>
    </location>
</feature>
<keyword evidence="2" id="KW-0175">Coiled coil</keyword>
<dbReference type="PROSITE" id="PS00018">
    <property type="entry name" value="EF_HAND_1"/>
    <property type="match status" value="1"/>
</dbReference>
<dbReference type="Proteomes" id="UP001347796">
    <property type="component" value="Unassembled WGS sequence"/>
</dbReference>
<feature type="coiled-coil region" evidence="2">
    <location>
        <begin position="744"/>
        <end position="778"/>
    </location>
</feature>
<feature type="region of interest" description="Disordered" evidence="3">
    <location>
        <begin position="122"/>
        <end position="212"/>
    </location>
</feature>
<dbReference type="SUPFAM" id="SSF47473">
    <property type="entry name" value="EF-hand"/>
    <property type="match status" value="2"/>
</dbReference>
<feature type="compositionally biased region" description="Polar residues" evidence="3">
    <location>
        <begin position="196"/>
        <end position="212"/>
    </location>
</feature>
<feature type="compositionally biased region" description="Pro residues" evidence="3">
    <location>
        <begin position="629"/>
        <end position="638"/>
    </location>
</feature>